<dbReference type="KEGG" id="ptrr:6348659"/>
<evidence type="ECO:0000256" key="3">
    <source>
        <dbReference type="ARBA" id="ARBA00022692"/>
    </source>
</evidence>
<dbReference type="InterPro" id="IPR002524">
    <property type="entry name" value="Cation_efflux"/>
</dbReference>
<evidence type="ECO:0000256" key="5">
    <source>
        <dbReference type="ARBA" id="ARBA00022989"/>
    </source>
</evidence>
<feature type="compositionally biased region" description="Polar residues" evidence="10">
    <location>
        <begin position="1"/>
        <end position="11"/>
    </location>
</feature>
<evidence type="ECO:0000313" key="13">
    <source>
        <dbReference type="Proteomes" id="UP000245464"/>
    </source>
</evidence>
<dbReference type="CDD" id="cd12148">
    <property type="entry name" value="fungal_TF_MHR"/>
    <property type="match status" value="1"/>
</dbReference>
<dbReference type="GO" id="GO:0005634">
    <property type="term" value="C:nucleus"/>
    <property type="evidence" value="ECO:0007669"/>
    <property type="project" value="TreeGrafter"/>
</dbReference>
<dbReference type="SUPFAM" id="SSF161111">
    <property type="entry name" value="Cation efflux protein transmembrane domain-like"/>
    <property type="match status" value="1"/>
</dbReference>
<keyword evidence="4" id="KW-0479">Metal-binding</keyword>
<evidence type="ECO:0000256" key="11">
    <source>
        <dbReference type="SAM" id="Phobius"/>
    </source>
</evidence>
<dbReference type="GeneID" id="6348659"/>
<dbReference type="InterPro" id="IPR058533">
    <property type="entry name" value="Cation_efflux_TM"/>
</dbReference>
<comment type="subcellular location">
    <subcellularLocation>
        <location evidence="1">Membrane</location>
        <topology evidence="1">Multi-pass membrane protein</topology>
    </subcellularLocation>
</comment>
<dbReference type="GO" id="GO:0000981">
    <property type="term" value="F:DNA-binding transcription factor activity, RNA polymerase II-specific"/>
    <property type="evidence" value="ECO:0007669"/>
    <property type="project" value="InterPro"/>
</dbReference>
<dbReference type="GO" id="GO:0008324">
    <property type="term" value="F:monoatomic cation transmembrane transporter activity"/>
    <property type="evidence" value="ECO:0007669"/>
    <property type="project" value="InterPro"/>
</dbReference>
<dbReference type="PANTHER" id="PTHR47424:SF5">
    <property type="entry name" value="ZN(II)2CYS6 TRANSCRIPTION FACTOR (EUROFUNG)"/>
    <property type="match status" value="1"/>
</dbReference>
<accession>A0A2W1DTW3</accession>
<dbReference type="PROSITE" id="PS50048">
    <property type="entry name" value="ZN2_CY6_FUNGAL_2"/>
    <property type="match status" value="1"/>
</dbReference>
<dbReference type="InterPro" id="IPR027470">
    <property type="entry name" value="Cation_efflux_CTD"/>
</dbReference>
<name>A0A2W1DTW3_9PLEO</name>
<dbReference type="Pfam" id="PF04082">
    <property type="entry name" value="Fungal_trans"/>
    <property type="match status" value="1"/>
</dbReference>
<evidence type="ECO:0000256" key="2">
    <source>
        <dbReference type="ARBA" id="ARBA00022448"/>
    </source>
</evidence>
<dbReference type="GO" id="GO:0030003">
    <property type="term" value="P:intracellular monoatomic cation homeostasis"/>
    <property type="evidence" value="ECO:0007669"/>
    <property type="project" value="UniProtKB-ARBA"/>
</dbReference>
<organism evidence="12 13">
    <name type="scientific">Pyrenophora tritici-repentis</name>
    <dbReference type="NCBI Taxonomy" id="45151"/>
    <lineage>
        <taxon>Eukaryota</taxon>
        <taxon>Fungi</taxon>
        <taxon>Dikarya</taxon>
        <taxon>Ascomycota</taxon>
        <taxon>Pezizomycotina</taxon>
        <taxon>Dothideomycetes</taxon>
        <taxon>Pleosporomycetidae</taxon>
        <taxon>Pleosporales</taxon>
        <taxon>Pleosporineae</taxon>
        <taxon>Pleosporaceae</taxon>
        <taxon>Pyrenophora</taxon>
    </lineage>
</organism>
<dbReference type="InterPro" id="IPR027469">
    <property type="entry name" value="Cation_efflux_TMD_sf"/>
</dbReference>
<dbReference type="SUPFAM" id="SSF57701">
    <property type="entry name" value="Zn2/Cys6 DNA-binding domain"/>
    <property type="match status" value="1"/>
</dbReference>
<dbReference type="RefSeq" id="XP_065963186.1">
    <property type="nucleotide sequence ID" value="XM_066106248.1"/>
</dbReference>
<keyword evidence="9" id="KW-0539">Nucleus</keyword>
<dbReference type="CDD" id="cd00067">
    <property type="entry name" value="GAL4"/>
    <property type="match status" value="1"/>
</dbReference>
<feature type="transmembrane region" description="Helical" evidence="11">
    <location>
        <begin position="1057"/>
        <end position="1075"/>
    </location>
</feature>
<dbReference type="InterPro" id="IPR036864">
    <property type="entry name" value="Zn2-C6_fun-type_DNA-bd_sf"/>
</dbReference>
<feature type="region of interest" description="Disordered" evidence="10">
    <location>
        <begin position="1"/>
        <end position="34"/>
    </location>
</feature>
<evidence type="ECO:0000256" key="6">
    <source>
        <dbReference type="ARBA" id="ARBA00023015"/>
    </source>
</evidence>
<keyword evidence="5 11" id="KW-1133">Transmembrane helix</keyword>
<dbReference type="Gene3D" id="4.10.240.10">
    <property type="entry name" value="Zn(2)-C6 fungal-type DNA-binding domain"/>
    <property type="match status" value="1"/>
</dbReference>
<dbReference type="Gene3D" id="3.30.70.1350">
    <property type="entry name" value="Cation efflux protein, cytoplasmic domain"/>
    <property type="match status" value="1"/>
</dbReference>
<protein>
    <submittedName>
        <fullName evidence="12">Fungal specific transcription factor domain containing protein</fullName>
    </submittedName>
</protein>
<comment type="caution">
    <text evidence="12">The sequence shown here is derived from an EMBL/GenBank/DDBJ whole genome shotgun (WGS) entry which is preliminary data.</text>
</comment>
<evidence type="ECO:0000256" key="8">
    <source>
        <dbReference type="ARBA" id="ARBA00023163"/>
    </source>
</evidence>
<evidence type="ECO:0000256" key="1">
    <source>
        <dbReference type="ARBA" id="ARBA00004141"/>
    </source>
</evidence>
<dbReference type="InterPro" id="IPR001138">
    <property type="entry name" value="Zn2Cys6_DnaBD"/>
</dbReference>
<evidence type="ECO:0000256" key="10">
    <source>
        <dbReference type="SAM" id="MobiDB-lite"/>
    </source>
</evidence>
<feature type="region of interest" description="Disordered" evidence="10">
    <location>
        <begin position="224"/>
        <end position="254"/>
    </location>
</feature>
<dbReference type="PROSITE" id="PS00463">
    <property type="entry name" value="ZN2_CY6_FUNGAL_1"/>
    <property type="match status" value="1"/>
</dbReference>
<dbReference type="GO" id="GO:0016020">
    <property type="term" value="C:membrane"/>
    <property type="evidence" value="ECO:0007669"/>
    <property type="project" value="UniProtKB-SubCell"/>
</dbReference>
<dbReference type="SMART" id="SM00066">
    <property type="entry name" value="GAL4"/>
    <property type="match status" value="1"/>
</dbReference>
<dbReference type="GO" id="GO:0000978">
    <property type="term" value="F:RNA polymerase II cis-regulatory region sequence-specific DNA binding"/>
    <property type="evidence" value="ECO:0007669"/>
    <property type="project" value="TreeGrafter"/>
</dbReference>
<proteinExistence type="predicted"/>
<evidence type="ECO:0000256" key="9">
    <source>
        <dbReference type="ARBA" id="ARBA00023242"/>
    </source>
</evidence>
<dbReference type="InterPro" id="IPR051127">
    <property type="entry name" value="Fungal_SecMet_Regulators"/>
</dbReference>
<dbReference type="Gene3D" id="1.20.1510.10">
    <property type="entry name" value="Cation efflux protein transmembrane domain"/>
    <property type="match status" value="1"/>
</dbReference>
<evidence type="ECO:0000256" key="7">
    <source>
        <dbReference type="ARBA" id="ARBA00023136"/>
    </source>
</evidence>
<dbReference type="FunFam" id="1.20.1510.10:FF:000005">
    <property type="entry name" value="Putative Cation diffusion facilitator 1"/>
    <property type="match status" value="1"/>
</dbReference>
<dbReference type="GO" id="GO:0000435">
    <property type="term" value="P:positive regulation of transcription from RNA polymerase II promoter by galactose"/>
    <property type="evidence" value="ECO:0007669"/>
    <property type="project" value="TreeGrafter"/>
</dbReference>
<evidence type="ECO:0000313" key="12">
    <source>
        <dbReference type="EMBL" id="KAF7572790.1"/>
    </source>
</evidence>
<dbReference type="SUPFAM" id="SSF160240">
    <property type="entry name" value="Cation efflux protein cytoplasmic domain-like"/>
    <property type="match status" value="1"/>
</dbReference>
<dbReference type="GO" id="GO:0006351">
    <property type="term" value="P:DNA-templated transcription"/>
    <property type="evidence" value="ECO:0007669"/>
    <property type="project" value="InterPro"/>
</dbReference>
<keyword evidence="6" id="KW-0805">Transcription regulation</keyword>
<dbReference type="InterPro" id="IPR036837">
    <property type="entry name" value="Cation_efflux_CTD_sf"/>
</dbReference>
<feature type="transmembrane region" description="Helical" evidence="11">
    <location>
        <begin position="891"/>
        <end position="912"/>
    </location>
</feature>
<dbReference type="FunFam" id="3.30.70.1350:FF:000003">
    <property type="entry name" value="Cation diffusion facilitator 1"/>
    <property type="match status" value="1"/>
</dbReference>
<feature type="transmembrane region" description="Helical" evidence="11">
    <location>
        <begin position="960"/>
        <end position="979"/>
    </location>
</feature>
<gene>
    <name evidence="12" type="ORF">PtrM4_076950</name>
</gene>
<dbReference type="Proteomes" id="UP000245464">
    <property type="component" value="Chromosome 3"/>
</dbReference>
<feature type="region of interest" description="Disordered" evidence="10">
    <location>
        <begin position="128"/>
        <end position="152"/>
    </location>
</feature>
<dbReference type="Pfam" id="PF00172">
    <property type="entry name" value="Zn_clus"/>
    <property type="match status" value="1"/>
</dbReference>
<dbReference type="GO" id="GO:0098771">
    <property type="term" value="P:inorganic ion homeostasis"/>
    <property type="evidence" value="ECO:0007669"/>
    <property type="project" value="UniProtKB-ARBA"/>
</dbReference>
<feature type="region of interest" description="Disordered" evidence="10">
    <location>
        <begin position="776"/>
        <end position="811"/>
    </location>
</feature>
<dbReference type="AlphaFoldDB" id="A0A2W1DTW3"/>
<reference evidence="12" key="1">
    <citation type="journal article" date="2018" name="BMC Genomics">
        <title>Comparative genomics of the wheat fungal pathogen Pyrenophora tritici-repentis reveals chromosomal variations and genome plasticity.</title>
        <authorList>
            <person name="Moolhuijzen P."/>
            <person name="See P.T."/>
            <person name="Hane J.K."/>
            <person name="Shi G."/>
            <person name="Liu Z."/>
            <person name="Oliver R.P."/>
            <person name="Moffat C.S."/>
        </authorList>
    </citation>
    <scope>NUCLEOTIDE SEQUENCE [LARGE SCALE GENOMIC DNA]</scope>
    <source>
        <strain evidence="12">M4</strain>
    </source>
</reference>
<keyword evidence="7 11" id="KW-0472">Membrane</keyword>
<dbReference type="InterPro" id="IPR007219">
    <property type="entry name" value="XnlR_reg_dom"/>
</dbReference>
<feature type="compositionally biased region" description="Polar residues" evidence="10">
    <location>
        <begin position="224"/>
        <end position="235"/>
    </location>
</feature>
<sequence length="1182" mass="131956">MFHTFQSSVNVRSPGGDSDNAAKPSRPPGSRRISTSNACVECRRRKIRCDGTQPCGQCQWYQHPEACGYSKPAQRVVPSRKLVDKLSNTLELYKTILTKLYGTKNLESLASLPREELLELALSSTAANSTTSPSAADSQTCSEAQAGSDGAESLEALEQAPPEDPYWDEARKHQLRVQGISDDVNGLSMSVDRLSSYVGVSSITAALKVIVRCAPQARSFISNNNQETALPSRASSPPPGLADDRPDALPPPEHGQQLIESYFDRVHPFFPLIDERKFWSTYLYNNRSDSPWLALLNMVFALGSLASQAADNETHHIYFTRSRKHLSLESFGSGNLEVLQALAIMSGYYMHYLNRPNEAHSLMGGTLRMATALGLHREYSERSDASRQTKGVSEEDSISPEMRRRIWWSLFCLDSWASTTTGRPSLGRMGPSITVMRPGTAANAIQTIPPPNSPQYIEQLKILPIIHASAFCQIATKIQDRLVECPLLSSVETASYDAQLVKWHEDLPSMLSKPDEPCPNFLRRTRLVMKWRFQNIRIILHRPILLTTALRHASWASLSADEKVSVGKCRFIACKTIEDISRDCMPDLLSGWNAVWFCFQACMVPLVSLFSDPSVPEEVEKWKASIKTALNFFEAVKDWSIAAKKSKDAVARLYAAYKTQASTLSQQTQTPVPQMPYPQQYQQPCHTQTHTHFPVPGTSNCPAMTNSQTTNYGQQQQPAFIQYNPATPGWVNTGNDPAILNNFWDDMMWDTNLPDMLETPFGIATDYDSTAIETTQHAPNTHDPIARHIPRSQDDLESQSPPSYTPDNDPYSLSSAIKPESELALIRANTSRKRDGCGGPLTLNSTARSAQKLEAFYSSQNENIERLLKPVADHRRAAKEEDTANHLKYKIAVIGSFAANILLAVLQLYAAVSSKSLSLFTTMADSLFDPLSNLTLIMCNRAVARVDARKFPSGKARIETAGNLCFCALMITVSVVIIVESIRTVAEHSGPETNDFFLPSVIAVAVAFSTKFSLFLYCWAIRNKYSQVRILWEDHRNDLFINGFGILTSVGGSKLKWWIDPMGAMILSVLIIFLWSRTAYSEFQLLIGVTADTGMLQHITYISMTHSPQIRQIDTVRAYHSGPRLIVEVDIVMDPEDTLRSTHDIAEELQIKLESLPDVERAYVHVDYETDHRPEHFLKKEL</sequence>
<dbReference type="GO" id="GO:0008270">
    <property type="term" value="F:zinc ion binding"/>
    <property type="evidence" value="ECO:0007669"/>
    <property type="project" value="InterPro"/>
</dbReference>
<dbReference type="Pfam" id="PF01545">
    <property type="entry name" value="Cation_efflux"/>
    <property type="match status" value="1"/>
</dbReference>
<dbReference type="SMART" id="SM00906">
    <property type="entry name" value="Fungal_trans"/>
    <property type="match status" value="1"/>
</dbReference>
<dbReference type="Pfam" id="PF16916">
    <property type="entry name" value="ZT_dimer"/>
    <property type="match status" value="1"/>
</dbReference>
<evidence type="ECO:0000256" key="4">
    <source>
        <dbReference type="ARBA" id="ARBA00022723"/>
    </source>
</evidence>
<keyword evidence="8" id="KW-0804">Transcription</keyword>
<dbReference type="PANTHER" id="PTHR47424">
    <property type="entry name" value="REGULATORY PROTEIN GAL4"/>
    <property type="match status" value="1"/>
</dbReference>
<keyword evidence="3 11" id="KW-0812">Transmembrane</keyword>
<feature type="transmembrane region" description="Helical" evidence="11">
    <location>
        <begin position="999"/>
        <end position="1020"/>
    </location>
</feature>
<dbReference type="EMBL" id="NQIK02000003">
    <property type="protein sequence ID" value="KAF7572790.1"/>
    <property type="molecule type" value="Genomic_DNA"/>
</dbReference>
<dbReference type="NCBIfam" id="TIGR01297">
    <property type="entry name" value="CDF"/>
    <property type="match status" value="1"/>
</dbReference>
<feature type="compositionally biased region" description="Polar residues" evidence="10">
    <location>
        <begin position="798"/>
        <end position="811"/>
    </location>
</feature>
<keyword evidence="2" id="KW-0813">Transport</keyword>